<proteinExistence type="predicted"/>
<dbReference type="AlphaFoldDB" id="A0A3N4IG16"/>
<accession>A0A3N4IG16</accession>
<feature type="compositionally biased region" description="Basic and acidic residues" evidence="1">
    <location>
        <begin position="228"/>
        <end position="239"/>
    </location>
</feature>
<keyword evidence="2" id="KW-0732">Signal</keyword>
<gene>
    <name evidence="3" type="ORF">BJ508DRAFT_343146</name>
</gene>
<evidence type="ECO:0000313" key="3">
    <source>
        <dbReference type="EMBL" id="RPA83121.1"/>
    </source>
</evidence>
<keyword evidence="4" id="KW-1185">Reference proteome</keyword>
<dbReference type="Proteomes" id="UP000275078">
    <property type="component" value="Unassembled WGS sequence"/>
</dbReference>
<sequence>MQFKITAFSILAALLIADNAARASPVKPIIILGKSSSENRVSRAASSRNPPAIRDHEESKSLLPALQAAYIALGLQGAQSQLKLEAAQRALAGGNKVWNNDDDEYDEYEEIIDSLLPLTQSAGRGLQLRASDPSRNSPPHIQPASAPRPLVISQPPSASRPDNPPSQIMLHPPSISDSTRKDIADSSAMNLSPSMVQRGRQRPLILLPPKAETAQVSNPPGTISKQQSNREDQRPEKLRAKYSNKNSQYARPSGEIAWRSFKDKFEKFFESRPGVEPSNISDGLKEYIEMIWDKELRHKTAMELGENLVNRCHTQIYLGG</sequence>
<reference evidence="3 4" key="1">
    <citation type="journal article" date="2018" name="Nat. Ecol. Evol.">
        <title>Pezizomycetes genomes reveal the molecular basis of ectomycorrhizal truffle lifestyle.</title>
        <authorList>
            <person name="Murat C."/>
            <person name="Payen T."/>
            <person name="Noel B."/>
            <person name="Kuo A."/>
            <person name="Morin E."/>
            <person name="Chen J."/>
            <person name="Kohler A."/>
            <person name="Krizsan K."/>
            <person name="Balestrini R."/>
            <person name="Da Silva C."/>
            <person name="Montanini B."/>
            <person name="Hainaut M."/>
            <person name="Levati E."/>
            <person name="Barry K.W."/>
            <person name="Belfiori B."/>
            <person name="Cichocki N."/>
            <person name="Clum A."/>
            <person name="Dockter R.B."/>
            <person name="Fauchery L."/>
            <person name="Guy J."/>
            <person name="Iotti M."/>
            <person name="Le Tacon F."/>
            <person name="Lindquist E.A."/>
            <person name="Lipzen A."/>
            <person name="Malagnac F."/>
            <person name="Mello A."/>
            <person name="Molinier V."/>
            <person name="Miyauchi S."/>
            <person name="Poulain J."/>
            <person name="Riccioni C."/>
            <person name="Rubini A."/>
            <person name="Sitrit Y."/>
            <person name="Splivallo R."/>
            <person name="Traeger S."/>
            <person name="Wang M."/>
            <person name="Zifcakova L."/>
            <person name="Wipf D."/>
            <person name="Zambonelli A."/>
            <person name="Paolocci F."/>
            <person name="Nowrousian M."/>
            <person name="Ottonello S."/>
            <person name="Baldrian P."/>
            <person name="Spatafora J.W."/>
            <person name="Henrissat B."/>
            <person name="Nagy L.G."/>
            <person name="Aury J.M."/>
            <person name="Wincker P."/>
            <person name="Grigoriev I.V."/>
            <person name="Bonfante P."/>
            <person name="Martin F.M."/>
        </authorList>
    </citation>
    <scope>NUCLEOTIDE SEQUENCE [LARGE SCALE GENOMIC DNA]</scope>
    <source>
        <strain evidence="3 4">RN42</strain>
    </source>
</reference>
<name>A0A3N4IG16_ASCIM</name>
<protein>
    <submittedName>
        <fullName evidence="3">Uncharacterized protein</fullName>
    </submittedName>
</protein>
<organism evidence="3 4">
    <name type="scientific">Ascobolus immersus RN42</name>
    <dbReference type="NCBI Taxonomy" id="1160509"/>
    <lineage>
        <taxon>Eukaryota</taxon>
        <taxon>Fungi</taxon>
        <taxon>Dikarya</taxon>
        <taxon>Ascomycota</taxon>
        <taxon>Pezizomycotina</taxon>
        <taxon>Pezizomycetes</taxon>
        <taxon>Pezizales</taxon>
        <taxon>Ascobolaceae</taxon>
        <taxon>Ascobolus</taxon>
    </lineage>
</organism>
<feature type="chain" id="PRO_5018042498" evidence="2">
    <location>
        <begin position="24"/>
        <end position="320"/>
    </location>
</feature>
<feature type="region of interest" description="Disordered" evidence="1">
    <location>
        <begin position="127"/>
        <end position="181"/>
    </location>
</feature>
<evidence type="ECO:0000256" key="1">
    <source>
        <dbReference type="SAM" id="MobiDB-lite"/>
    </source>
</evidence>
<evidence type="ECO:0000256" key="2">
    <source>
        <dbReference type="SAM" id="SignalP"/>
    </source>
</evidence>
<feature type="compositionally biased region" description="Polar residues" evidence="1">
    <location>
        <begin position="214"/>
        <end position="227"/>
    </location>
</feature>
<feature type="signal peptide" evidence="2">
    <location>
        <begin position="1"/>
        <end position="23"/>
    </location>
</feature>
<dbReference type="EMBL" id="ML119666">
    <property type="protein sequence ID" value="RPA83121.1"/>
    <property type="molecule type" value="Genomic_DNA"/>
</dbReference>
<feature type="region of interest" description="Disordered" evidence="1">
    <location>
        <begin position="209"/>
        <end position="246"/>
    </location>
</feature>
<evidence type="ECO:0000313" key="4">
    <source>
        <dbReference type="Proteomes" id="UP000275078"/>
    </source>
</evidence>